<dbReference type="PANTHER" id="PTHR33993:SF10">
    <property type="entry name" value="CONSERVED PROTEIN"/>
    <property type="match status" value="1"/>
</dbReference>
<keyword evidence="3" id="KW-1185">Reference proteome</keyword>
<dbReference type="PANTHER" id="PTHR33993">
    <property type="entry name" value="GLYOXALASE-RELATED"/>
    <property type="match status" value="1"/>
</dbReference>
<feature type="domain" description="VOC" evidence="1">
    <location>
        <begin position="139"/>
        <end position="254"/>
    </location>
</feature>
<evidence type="ECO:0000313" key="3">
    <source>
        <dbReference type="Proteomes" id="UP001143463"/>
    </source>
</evidence>
<dbReference type="AlphaFoldDB" id="A0A9W6L170"/>
<evidence type="ECO:0000259" key="1">
    <source>
        <dbReference type="PROSITE" id="PS51819"/>
    </source>
</evidence>
<proteinExistence type="predicted"/>
<evidence type="ECO:0000313" key="2">
    <source>
        <dbReference type="EMBL" id="GLL10311.1"/>
    </source>
</evidence>
<reference evidence="2" key="2">
    <citation type="submission" date="2023-01" db="EMBL/GenBank/DDBJ databases">
        <authorList>
            <person name="Sun Q."/>
            <person name="Evtushenko L."/>
        </authorList>
    </citation>
    <scope>NUCLEOTIDE SEQUENCE</scope>
    <source>
        <strain evidence="2">VKM Ac-1069</strain>
    </source>
</reference>
<dbReference type="SUPFAM" id="SSF54593">
    <property type="entry name" value="Glyoxalase/Bleomycin resistance protein/Dihydroxybiphenyl dioxygenase"/>
    <property type="match status" value="2"/>
</dbReference>
<comment type="caution">
    <text evidence="2">The sequence shown here is derived from an EMBL/GenBank/DDBJ whole genome shotgun (WGS) entry which is preliminary data.</text>
</comment>
<dbReference type="EMBL" id="BSFQ01000004">
    <property type="protein sequence ID" value="GLL10311.1"/>
    <property type="molecule type" value="Genomic_DNA"/>
</dbReference>
<dbReference type="RefSeq" id="WP_037040687.1">
    <property type="nucleotide sequence ID" value="NZ_BAAAUZ010000004.1"/>
</dbReference>
<dbReference type="CDD" id="cd07247">
    <property type="entry name" value="SgaA_N_like"/>
    <property type="match status" value="2"/>
</dbReference>
<name>A0A9W6L170_9PSEU</name>
<reference evidence="2" key="1">
    <citation type="journal article" date="2014" name="Int. J. Syst. Evol. Microbiol.">
        <title>Complete genome sequence of Corynebacterium casei LMG S-19264T (=DSM 44701T), isolated from a smear-ripened cheese.</title>
        <authorList>
            <consortium name="US DOE Joint Genome Institute (JGI-PGF)"/>
            <person name="Walter F."/>
            <person name="Albersmeier A."/>
            <person name="Kalinowski J."/>
            <person name="Ruckert C."/>
        </authorList>
    </citation>
    <scope>NUCLEOTIDE SEQUENCE</scope>
    <source>
        <strain evidence="2">VKM Ac-1069</strain>
    </source>
</reference>
<dbReference type="Proteomes" id="UP001143463">
    <property type="component" value="Unassembled WGS sequence"/>
</dbReference>
<dbReference type="Pfam" id="PF00903">
    <property type="entry name" value="Glyoxalase"/>
    <property type="match status" value="1"/>
</dbReference>
<dbReference type="InterPro" id="IPR052164">
    <property type="entry name" value="Anthracycline_SecMetBiosynth"/>
</dbReference>
<gene>
    <name evidence="2" type="ORF">GCM10017577_14510</name>
</gene>
<dbReference type="InterPro" id="IPR004360">
    <property type="entry name" value="Glyas_Fos-R_dOase_dom"/>
</dbReference>
<dbReference type="PROSITE" id="PS51819">
    <property type="entry name" value="VOC"/>
    <property type="match status" value="2"/>
</dbReference>
<sequence>MPFTDTPWPNGAPCWADIAVPDLPAALGFYGAVIGWSFVDTGEDYGHFAICQTEGHAAAGIGPVMQEGQPSFWTLYLATDDVDATTKLVTDGGGSVLAGPMDIPDTGRMAVCADATGGVFGLWQAAGQVGIEVFNQPGSLVWEDARLTDVERGREFYSGLFPYRFAEVPGLPLEEYGTFGLGDEPLGGMGGTMGAPEGTPSHWLVYFGVESVDASVAAATERGGTVMMAAQDTPFGRMAVLTDPFGAPFAVHQEILEADEG</sequence>
<dbReference type="Pfam" id="PF18029">
    <property type="entry name" value="Glyoxalase_6"/>
    <property type="match status" value="1"/>
</dbReference>
<dbReference type="InterPro" id="IPR037523">
    <property type="entry name" value="VOC_core"/>
</dbReference>
<accession>A0A9W6L170</accession>
<organism evidence="2 3">
    <name type="scientific">Pseudonocardia halophobica</name>
    <dbReference type="NCBI Taxonomy" id="29401"/>
    <lineage>
        <taxon>Bacteria</taxon>
        <taxon>Bacillati</taxon>
        <taxon>Actinomycetota</taxon>
        <taxon>Actinomycetes</taxon>
        <taxon>Pseudonocardiales</taxon>
        <taxon>Pseudonocardiaceae</taxon>
        <taxon>Pseudonocardia</taxon>
    </lineage>
</organism>
<dbReference type="Gene3D" id="3.10.180.10">
    <property type="entry name" value="2,3-Dihydroxybiphenyl 1,2-Dioxygenase, domain 1"/>
    <property type="match status" value="2"/>
</dbReference>
<protein>
    <submittedName>
        <fullName evidence="2">Glyoxalase</fullName>
    </submittedName>
</protein>
<dbReference type="InterPro" id="IPR029068">
    <property type="entry name" value="Glyas_Bleomycin-R_OHBP_Dase"/>
</dbReference>
<dbReference type="InterPro" id="IPR041581">
    <property type="entry name" value="Glyoxalase_6"/>
</dbReference>
<feature type="domain" description="VOC" evidence="1">
    <location>
        <begin position="12"/>
        <end position="125"/>
    </location>
</feature>